<dbReference type="RefSeq" id="WP_004804104.1">
    <property type="nucleotide sequence ID" value="NZ_AUGJ01000018.1"/>
</dbReference>
<dbReference type="STRING" id="999415.HMPREF9943_01718"/>
<dbReference type="AlphaFoldDB" id="M2Q1A4"/>
<keyword evidence="1" id="KW-1133">Transmembrane helix</keyword>
<evidence type="ECO:0000256" key="1">
    <source>
        <dbReference type="SAM" id="Phobius"/>
    </source>
</evidence>
<dbReference type="Gene3D" id="2.170.120.40">
    <property type="entry name" value="YbbR-like domain"/>
    <property type="match status" value="2"/>
</dbReference>
<dbReference type="PANTHER" id="PTHR37804">
    <property type="entry name" value="CDAA REGULATORY PROTEIN CDAR"/>
    <property type="match status" value="1"/>
</dbReference>
<dbReference type="Pfam" id="PF07949">
    <property type="entry name" value="YbbR"/>
    <property type="match status" value="3"/>
</dbReference>
<dbReference type="OrthoDB" id="1769748at2"/>
<reference evidence="2 3" key="1">
    <citation type="submission" date="2013-02" db="EMBL/GenBank/DDBJ databases">
        <title>The Genome Sequence of Lactobacillus catenaformis F0143.</title>
        <authorList>
            <consortium name="The Broad Institute Genome Sequencing Platform"/>
            <person name="Earl A."/>
            <person name="Ward D."/>
            <person name="Feldgarden M."/>
            <person name="Gevers D."/>
            <person name="Izard J."/>
            <person name="Blanton J.M."/>
            <person name="Mathney J."/>
            <person name="Dewhirst F.E."/>
            <person name="Young S.K."/>
            <person name="Zeng Q."/>
            <person name="Gargeya S."/>
            <person name="Fitzgerald M."/>
            <person name="Haas B."/>
            <person name="Abouelleil A."/>
            <person name="Alvarado L."/>
            <person name="Arachchi H.M."/>
            <person name="Berlin A."/>
            <person name="Chapman S.B."/>
            <person name="Gearin G."/>
            <person name="Goldberg J."/>
            <person name="Griggs A."/>
            <person name="Gujja S."/>
            <person name="Hansen M."/>
            <person name="Heiman D."/>
            <person name="Howarth C."/>
            <person name="Larimer J."/>
            <person name="Lui A."/>
            <person name="MacDonald P.J.P."/>
            <person name="McCowen C."/>
            <person name="Montmayeur A."/>
            <person name="Murphy C."/>
            <person name="Neiman D."/>
            <person name="Pearson M."/>
            <person name="Priest M."/>
            <person name="Roberts A."/>
            <person name="Saif S."/>
            <person name="Shea T."/>
            <person name="Sisk P."/>
            <person name="Stolte C."/>
            <person name="Sykes S."/>
            <person name="Wortman J."/>
            <person name="Nusbaum C."/>
            <person name="Birren B."/>
        </authorList>
    </citation>
    <scope>NUCLEOTIDE SEQUENCE [LARGE SCALE GENOMIC DNA]</scope>
    <source>
        <strain evidence="2 3">OT 569</strain>
    </source>
</reference>
<feature type="transmembrane region" description="Helical" evidence="1">
    <location>
        <begin position="67"/>
        <end position="85"/>
    </location>
</feature>
<dbReference type="EMBL" id="AGEJ01000025">
    <property type="protein sequence ID" value="EMD16046.1"/>
    <property type="molecule type" value="Genomic_DNA"/>
</dbReference>
<keyword evidence="1" id="KW-0812">Transmembrane</keyword>
<name>M2Q1A4_9FIRM</name>
<keyword evidence="1" id="KW-0472">Membrane</keyword>
<accession>M2Q1A4</accession>
<dbReference type="InterPro" id="IPR012505">
    <property type="entry name" value="YbbR"/>
</dbReference>
<keyword evidence="3" id="KW-1185">Reference proteome</keyword>
<evidence type="ECO:0000313" key="2">
    <source>
        <dbReference type="EMBL" id="EMD16046.1"/>
    </source>
</evidence>
<sequence length="368" mass="40857">MSENKKRGSTTDFFLKYVKKEKNLKELDNEKKEEFDIKKTKSMDYIAKIYNSVNKILDKMLKSRQSVLLVSLVLSLILFITLAGGDVVSTTTSGKVIKEVTVKVEGLKDGYEVSGIPTNVNIMLVGPSIDIYTAQLTKNYEVYADLSGYSEGVHTISLRTRNFSNDLKVSVVPETSSITISKTISKNFKLGYEFINQNELNEKYAVSMKELSKDTVKVEASKATLSKIDHVNALINVSDKIKSFTDTCEIKAYDAANNEIKCKITPNTVKATCRVDSYSKDVAVKPHFIGELKEGYEIKSYKLSPSTITIYGKRSDISDINSISCDVNITDLSGSTKLTSLTLENNDKISKKSKDTIDISLTIGKKGD</sequence>
<dbReference type="PANTHER" id="PTHR37804:SF1">
    <property type="entry name" value="CDAA REGULATORY PROTEIN CDAR"/>
    <property type="match status" value="1"/>
</dbReference>
<evidence type="ECO:0008006" key="4">
    <source>
        <dbReference type="Google" id="ProtNLM"/>
    </source>
</evidence>
<dbReference type="Gene3D" id="2.170.120.30">
    <property type="match status" value="1"/>
</dbReference>
<proteinExistence type="predicted"/>
<protein>
    <recommendedName>
        <fullName evidence="4">YbbR-like protein</fullName>
    </recommendedName>
</protein>
<dbReference type="Proteomes" id="UP000011758">
    <property type="component" value="Unassembled WGS sequence"/>
</dbReference>
<dbReference type="eggNOG" id="COG4856">
    <property type="taxonomic scope" value="Bacteria"/>
</dbReference>
<dbReference type="BioCyc" id="ECAT999415-HMP:GTTI-1780-MONOMER"/>
<dbReference type="InterPro" id="IPR053154">
    <property type="entry name" value="c-di-AMP_regulator"/>
</dbReference>
<comment type="caution">
    <text evidence="2">The sequence shown here is derived from an EMBL/GenBank/DDBJ whole genome shotgun (WGS) entry which is preliminary data.</text>
</comment>
<evidence type="ECO:0000313" key="3">
    <source>
        <dbReference type="Proteomes" id="UP000011758"/>
    </source>
</evidence>
<gene>
    <name evidence="2" type="ORF">HMPREF9943_01718</name>
</gene>
<organism evidence="2 3">
    <name type="scientific">Eggerthia catenaformis OT 569 = DSM 20559</name>
    <dbReference type="NCBI Taxonomy" id="999415"/>
    <lineage>
        <taxon>Bacteria</taxon>
        <taxon>Bacillati</taxon>
        <taxon>Bacillota</taxon>
        <taxon>Erysipelotrichia</taxon>
        <taxon>Erysipelotrichales</taxon>
        <taxon>Coprobacillaceae</taxon>
        <taxon>Eggerthia</taxon>
    </lineage>
</organism>